<feature type="transmembrane region" description="Helical" evidence="1">
    <location>
        <begin position="211"/>
        <end position="231"/>
    </location>
</feature>
<keyword evidence="1" id="KW-0472">Membrane</keyword>
<dbReference type="KEGG" id="mpad:KEF85_06870"/>
<protein>
    <recommendedName>
        <fullName evidence="5">Secreted protein</fullName>
    </recommendedName>
</protein>
<proteinExistence type="predicted"/>
<dbReference type="Proteomes" id="UP000676649">
    <property type="component" value="Chromosome"/>
</dbReference>
<gene>
    <name evidence="3" type="ORF">KEF85_06870</name>
</gene>
<sequence>MNQKIAFAILLLTTANSYASVVYSQAPIAGSGYNSSYVNLASDPGFNGNSDADQQVWATFSIAAKTTFNEITWYGNQADINFAVDLHATTANCPSCGLVNVGTSGSYSTANVATELMPTSGAYDSSQVKQALISPGLYSYTLDLPTAVTLTTANLYVLSVVNNYSAGNPFIWANSATGNGVSMDFVVGRASFLTMPGYFAFTLSNTAVAAVPIPTTAWLFLSGVIGFYGMIRKPKTASS</sequence>
<name>A0A975MQJ7_9GAMM</name>
<evidence type="ECO:0008006" key="5">
    <source>
        <dbReference type="Google" id="ProtNLM"/>
    </source>
</evidence>
<dbReference type="AlphaFoldDB" id="A0A975MQJ7"/>
<evidence type="ECO:0000256" key="1">
    <source>
        <dbReference type="SAM" id="Phobius"/>
    </source>
</evidence>
<keyword evidence="2" id="KW-0732">Signal</keyword>
<keyword evidence="1" id="KW-1133">Transmembrane helix</keyword>
<accession>A0A975MQJ7</accession>
<evidence type="ECO:0000313" key="4">
    <source>
        <dbReference type="Proteomes" id="UP000676649"/>
    </source>
</evidence>
<evidence type="ECO:0000256" key="2">
    <source>
        <dbReference type="SAM" id="SignalP"/>
    </source>
</evidence>
<reference evidence="3" key="1">
    <citation type="submission" date="2021-04" db="EMBL/GenBank/DDBJ databases">
        <title>Draft genome sequence data of methanotrophic Methylovulum sp. strain S1L and Methylomonas sp. strain S2AM isolated from boreal lake water columns.</title>
        <authorList>
            <person name="Rissanen A.J."/>
            <person name="Mangayil R."/>
            <person name="Svenning M.M."/>
            <person name="Khanongnuch R."/>
        </authorList>
    </citation>
    <scope>NUCLEOTIDE SEQUENCE</scope>
    <source>
        <strain evidence="3">S2AM</strain>
    </source>
</reference>
<organism evidence="3 4">
    <name type="scientific">Methylomonas paludis</name>
    <dbReference type="NCBI Taxonomy" id="1173101"/>
    <lineage>
        <taxon>Bacteria</taxon>
        <taxon>Pseudomonadati</taxon>
        <taxon>Pseudomonadota</taxon>
        <taxon>Gammaproteobacteria</taxon>
        <taxon>Methylococcales</taxon>
        <taxon>Methylococcaceae</taxon>
        <taxon>Methylomonas</taxon>
    </lineage>
</organism>
<dbReference type="EMBL" id="CP073754">
    <property type="protein sequence ID" value="QWF72166.1"/>
    <property type="molecule type" value="Genomic_DNA"/>
</dbReference>
<evidence type="ECO:0000313" key="3">
    <source>
        <dbReference type="EMBL" id="QWF72166.1"/>
    </source>
</evidence>
<keyword evidence="4" id="KW-1185">Reference proteome</keyword>
<feature type="signal peptide" evidence="2">
    <location>
        <begin position="1"/>
        <end position="19"/>
    </location>
</feature>
<feature type="chain" id="PRO_5037194031" description="Secreted protein" evidence="2">
    <location>
        <begin position="20"/>
        <end position="239"/>
    </location>
</feature>
<keyword evidence="1" id="KW-0812">Transmembrane</keyword>
<dbReference type="RefSeq" id="WP_215584401.1">
    <property type="nucleotide sequence ID" value="NZ_CP073754.1"/>
</dbReference>